<dbReference type="AlphaFoldDB" id="A0AAD4YL50"/>
<proteinExistence type="predicted"/>
<dbReference type="Proteomes" id="UP001054821">
    <property type="component" value="Chromosome 8"/>
</dbReference>
<comment type="caution">
    <text evidence="1">The sequence shown here is derived from an EMBL/GenBank/DDBJ whole genome shotgun (WGS) entry which is preliminary data.</text>
</comment>
<accession>A0AAD4YL50</accession>
<sequence length="165" mass="19074">MHKSCSLRCNLCGQSADFQSYAVDMEIEFFRELEMQDVGSHGHCDFLYSYRRMYLFLYHTASSEIYLNSILQIWTGEVVELHLCCGCACGCCDFMISRPGLGTHNTNLIKSRHNHLHCRSCFAFLLLCALKVSEILLKWRLLCEGFWKNGCIIFFARILSLCVFL</sequence>
<organism evidence="1 2">
    <name type="scientific">Prunus dulcis</name>
    <name type="common">Almond</name>
    <name type="synonym">Amygdalus dulcis</name>
    <dbReference type="NCBI Taxonomy" id="3755"/>
    <lineage>
        <taxon>Eukaryota</taxon>
        <taxon>Viridiplantae</taxon>
        <taxon>Streptophyta</taxon>
        <taxon>Embryophyta</taxon>
        <taxon>Tracheophyta</taxon>
        <taxon>Spermatophyta</taxon>
        <taxon>Magnoliopsida</taxon>
        <taxon>eudicotyledons</taxon>
        <taxon>Gunneridae</taxon>
        <taxon>Pentapetalae</taxon>
        <taxon>rosids</taxon>
        <taxon>fabids</taxon>
        <taxon>Rosales</taxon>
        <taxon>Rosaceae</taxon>
        <taxon>Amygdaloideae</taxon>
        <taxon>Amygdaleae</taxon>
        <taxon>Prunus</taxon>
    </lineage>
</organism>
<reference evidence="1 2" key="1">
    <citation type="journal article" date="2022" name="G3 (Bethesda)">
        <title>Whole-genome sequence and methylome profiling of the almond [Prunus dulcis (Mill.) D.A. Webb] cultivar 'Nonpareil'.</title>
        <authorList>
            <person name="D'Amico-Willman K.M."/>
            <person name="Ouma W.Z."/>
            <person name="Meulia T."/>
            <person name="Sideli G.M."/>
            <person name="Gradziel T.M."/>
            <person name="Fresnedo-Ramirez J."/>
        </authorList>
    </citation>
    <scope>NUCLEOTIDE SEQUENCE [LARGE SCALE GENOMIC DNA]</scope>
    <source>
        <strain evidence="1">Clone GOH B32 T37-40</strain>
    </source>
</reference>
<gene>
    <name evidence="1" type="ORF">L3X38_043313</name>
</gene>
<evidence type="ECO:0000313" key="1">
    <source>
        <dbReference type="EMBL" id="KAI5314137.1"/>
    </source>
</evidence>
<dbReference type="EMBL" id="JAJFAZ020000008">
    <property type="protein sequence ID" value="KAI5314137.1"/>
    <property type="molecule type" value="Genomic_DNA"/>
</dbReference>
<protein>
    <submittedName>
        <fullName evidence="1">Uncharacterized protein</fullName>
    </submittedName>
</protein>
<keyword evidence="2" id="KW-1185">Reference proteome</keyword>
<name>A0AAD4YL50_PRUDU</name>
<evidence type="ECO:0000313" key="2">
    <source>
        <dbReference type="Proteomes" id="UP001054821"/>
    </source>
</evidence>